<comment type="subcellular location">
    <subcellularLocation>
        <location evidence="1">Cell envelope</location>
    </subcellularLocation>
</comment>
<dbReference type="InterPro" id="IPR018062">
    <property type="entry name" value="HTH_AraC-typ_CS"/>
</dbReference>
<gene>
    <name evidence="11" type="ORF">GCM10010918_29570</name>
</gene>
<evidence type="ECO:0000256" key="7">
    <source>
        <dbReference type="ARBA" id="ARBA00023163"/>
    </source>
</evidence>
<dbReference type="Gene3D" id="3.40.50.1980">
    <property type="entry name" value="Nitrogenase molybdenum iron protein domain"/>
    <property type="match status" value="2"/>
</dbReference>
<protein>
    <recommendedName>
        <fullName evidence="13">AraC family transcriptional regulator</fullName>
    </recommendedName>
</protein>
<dbReference type="Pfam" id="PF12833">
    <property type="entry name" value="HTH_18"/>
    <property type="match status" value="1"/>
</dbReference>
<dbReference type="PANTHER" id="PTHR30532">
    <property type="entry name" value="IRON III DICITRATE-BINDING PERIPLASMIC PROTEIN"/>
    <property type="match status" value="1"/>
</dbReference>
<dbReference type="SUPFAM" id="SSF46689">
    <property type="entry name" value="Homeodomain-like"/>
    <property type="match status" value="2"/>
</dbReference>
<evidence type="ECO:0000313" key="11">
    <source>
        <dbReference type="EMBL" id="GGG71997.1"/>
    </source>
</evidence>
<evidence type="ECO:0000259" key="10">
    <source>
        <dbReference type="PROSITE" id="PS50983"/>
    </source>
</evidence>
<name>A0A917M0V6_9BACL</name>
<dbReference type="GO" id="GO:0003700">
    <property type="term" value="F:DNA-binding transcription factor activity"/>
    <property type="evidence" value="ECO:0007669"/>
    <property type="project" value="InterPro"/>
</dbReference>
<keyword evidence="4" id="KW-0732">Signal</keyword>
<organism evidence="11 12">
    <name type="scientific">Paenibacillus radicis</name>
    <name type="common">ex Gao et al. 2016</name>
    <dbReference type="NCBI Taxonomy" id="1737354"/>
    <lineage>
        <taxon>Bacteria</taxon>
        <taxon>Bacillati</taxon>
        <taxon>Bacillota</taxon>
        <taxon>Bacilli</taxon>
        <taxon>Bacillales</taxon>
        <taxon>Paenibacillaceae</taxon>
        <taxon>Paenibacillus</taxon>
    </lineage>
</organism>
<evidence type="ECO:0000256" key="5">
    <source>
        <dbReference type="ARBA" id="ARBA00023015"/>
    </source>
</evidence>
<comment type="similarity">
    <text evidence="2">Belongs to the bacterial solute-binding protein 8 family.</text>
</comment>
<evidence type="ECO:0000313" key="12">
    <source>
        <dbReference type="Proteomes" id="UP000600247"/>
    </source>
</evidence>
<dbReference type="RefSeq" id="WP_188889967.1">
    <property type="nucleotide sequence ID" value="NZ_BMHY01000005.1"/>
</dbReference>
<dbReference type="PROSITE" id="PS01124">
    <property type="entry name" value="HTH_ARAC_FAMILY_2"/>
    <property type="match status" value="1"/>
</dbReference>
<proteinExistence type="inferred from homology"/>
<feature type="region of interest" description="Disordered" evidence="8">
    <location>
        <begin position="351"/>
        <end position="384"/>
    </location>
</feature>
<feature type="compositionally biased region" description="Polar residues" evidence="8">
    <location>
        <begin position="358"/>
        <end position="384"/>
    </location>
</feature>
<keyword evidence="6" id="KW-0238">DNA-binding</keyword>
<dbReference type="GO" id="GO:1901678">
    <property type="term" value="P:iron coordination entity transport"/>
    <property type="evidence" value="ECO:0007669"/>
    <property type="project" value="UniProtKB-ARBA"/>
</dbReference>
<dbReference type="SUPFAM" id="SSF53807">
    <property type="entry name" value="Helical backbone' metal receptor"/>
    <property type="match status" value="1"/>
</dbReference>
<evidence type="ECO:0000256" key="3">
    <source>
        <dbReference type="ARBA" id="ARBA00022448"/>
    </source>
</evidence>
<feature type="domain" description="HTH araC/xylS-type" evidence="9">
    <location>
        <begin position="176"/>
        <end position="274"/>
    </location>
</feature>
<comment type="caution">
    <text evidence="11">The sequence shown here is derived from an EMBL/GenBank/DDBJ whole genome shotgun (WGS) entry which is preliminary data.</text>
</comment>
<dbReference type="Pfam" id="PF01497">
    <property type="entry name" value="Peripla_BP_2"/>
    <property type="match status" value="1"/>
</dbReference>
<keyword evidence="3" id="KW-0813">Transport</keyword>
<dbReference type="InterPro" id="IPR002491">
    <property type="entry name" value="ABC_transptr_periplasmic_BD"/>
</dbReference>
<evidence type="ECO:0000256" key="6">
    <source>
        <dbReference type="ARBA" id="ARBA00023125"/>
    </source>
</evidence>
<dbReference type="PROSITE" id="PS50983">
    <property type="entry name" value="FE_B12_PBP"/>
    <property type="match status" value="1"/>
</dbReference>
<keyword evidence="12" id="KW-1185">Reference proteome</keyword>
<dbReference type="Proteomes" id="UP000600247">
    <property type="component" value="Unassembled WGS sequence"/>
</dbReference>
<dbReference type="InterPro" id="IPR018060">
    <property type="entry name" value="HTH_AraC"/>
</dbReference>
<evidence type="ECO:0000256" key="2">
    <source>
        <dbReference type="ARBA" id="ARBA00008814"/>
    </source>
</evidence>
<dbReference type="InterPro" id="IPR009057">
    <property type="entry name" value="Homeodomain-like_sf"/>
</dbReference>
<dbReference type="Gene3D" id="1.10.10.60">
    <property type="entry name" value="Homeodomain-like"/>
    <property type="match status" value="1"/>
</dbReference>
<evidence type="ECO:0000256" key="1">
    <source>
        <dbReference type="ARBA" id="ARBA00004196"/>
    </source>
</evidence>
<dbReference type="GO" id="GO:0043565">
    <property type="term" value="F:sequence-specific DNA binding"/>
    <property type="evidence" value="ECO:0007669"/>
    <property type="project" value="InterPro"/>
</dbReference>
<keyword evidence="5" id="KW-0805">Transcription regulation</keyword>
<keyword evidence="7" id="KW-0804">Transcription</keyword>
<dbReference type="PANTHER" id="PTHR30532:SF26">
    <property type="entry name" value="IRON(3+)-HYDROXAMATE-BINDING PROTEIN FHUD"/>
    <property type="match status" value="1"/>
</dbReference>
<evidence type="ECO:0000256" key="8">
    <source>
        <dbReference type="SAM" id="MobiDB-lite"/>
    </source>
</evidence>
<sequence>MNLNEHITLWNHASIKLMDVRYVLLEQGEVLREYFLPASVFLYAVRGRANIRLDNETHRVNGVHILHGGKGARLDITAEERFEYYLILYKASLTLPASQEWMRFIALNKPFQLQYGFLPLYPLSLQDKARHLFEDWMKPEPLDKFHARMLFYQFVHELLWQMQRQGIEPMRPDLASQALRFMNERFMEPITLDMLADLFDCSTRNLTKLFKSKMNESPIRLLTQIRMDKAAQLLTETDAPLQEIAQLVGYPDAHTLSRSFKKHYGMPPAVFRTKHLRADPVLKLPSIRSRSAIVSSRPLRYIDNGYENYYQISGKEDSRMSKGNHSGFMAAATLLLCFTLLLSACSSGSSTGNISTSKEGTNVSGQQSAGQASANTAPDATTKTYTDSQGTVVIPMNPKHIVDLTGSFTGNLLALGVKPVGVQADLLKNPFLDGMLDGVESVDISFSPEKILSWQPDLIIVVAAAELEPVYKELDKIAPVVRLEYGKYSYKDLMLEYGKIAGKEQAAQDWLKNWDEKINEYKPQITQVVGDKTVSILQPYASGIYAFGDFYARGGEILYKEFGLKAPKFIQDEILAKGEGVIHLSLERLPDYAGDYIFTSNWGWDNGDPEVVYGSSIWKNLPAVKQDRVFFINAEGSYYNDAVSLEAQLDFIVESFLGKK</sequence>
<dbReference type="SMART" id="SM00342">
    <property type="entry name" value="HTH_ARAC"/>
    <property type="match status" value="1"/>
</dbReference>
<feature type="domain" description="Fe/B12 periplasmic-binding" evidence="10">
    <location>
        <begin position="400"/>
        <end position="660"/>
    </location>
</feature>
<evidence type="ECO:0000256" key="4">
    <source>
        <dbReference type="ARBA" id="ARBA00022729"/>
    </source>
</evidence>
<reference evidence="11 12" key="1">
    <citation type="journal article" date="2014" name="Int. J. Syst. Evol. Microbiol.">
        <title>Complete genome sequence of Corynebacterium casei LMG S-19264T (=DSM 44701T), isolated from a smear-ripened cheese.</title>
        <authorList>
            <consortium name="US DOE Joint Genome Institute (JGI-PGF)"/>
            <person name="Walter F."/>
            <person name="Albersmeier A."/>
            <person name="Kalinowski J."/>
            <person name="Ruckert C."/>
        </authorList>
    </citation>
    <scope>NUCLEOTIDE SEQUENCE [LARGE SCALE GENOMIC DNA]</scope>
    <source>
        <strain evidence="11 12">CGMCC 1.15286</strain>
    </source>
</reference>
<dbReference type="AlphaFoldDB" id="A0A917M0V6"/>
<dbReference type="EMBL" id="BMHY01000005">
    <property type="protein sequence ID" value="GGG71997.1"/>
    <property type="molecule type" value="Genomic_DNA"/>
</dbReference>
<accession>A0A917M0V6</accession>
<evidence type="ECO:0008006" key="13">
    <source>
        <dbReference type="Google" id="ProtNLM"/>
    </source>
</evidence>
<dbReference type="PROSITE" id="PS00041">
    <property type="entry name" value="HTH_ARAC_FAMILY_1"/>
    <property type="match status" value="1"/>
</dbReference>
<dbReference type="GO" id="GO:0030288">
    <property type="term" value="C:outer membrane-bounded periplasmic space"/>
    <property type="evidence" value="ECO:0007669"/>
    <property type="project" value="TreeGrafter"/>
</dbReference>
<dbReference type="InterPro" id="IPR051313">
    <property type="entry name" value="Bact_iron-sidero_bind"/>
</dbReference>
<evidence type="ECO:0000259" key="9">
    <source>
        <dbReference type="PROSITE" id="PS01124"/>
    </source>
</evidence>